<evidence type="ECO:0000259" key="4">
    <source>
        <dbReference type="Pfam" id="PF09394"/>
    </source>
</evidence>
<evidence type="ECO:0000313" key="5">
    <source>
        <dbReference type="EMBL" id="QEK10957.1"/>
    </source>
</evidence>
<dbReference type="Pfam" id="PF07833">
    <property type="entry name" value="Cu_amine_oxidN1"/>
    <property type="match status" value="1"/>
</dbReference>
<dbReference type="OrthoDB" id="337615at2"/>
<dbReference type="AlphaFoldDB" id="A0A5C0SAE4"/>
<evidence type="ECO:0000313" key="6">
    <source>
        <dbReference type="Proteomes" id="UP000324646"/>
    </source>
</evidence>
<dbReference type="Gene3D" id="2.60.40.2020">
    <property type="match status" value="1"/>
</dbReference>
<evidence type="ECO:0000259" key="3">
    <source>
        <dbReference type="Pfam" id="PF07833"/>
    </source>
</evidence>
<dbReference type="InterPro" id="IPR036582">
    <property type="entry name" value="Mao_N_sf"/>
</dbReference>
<proteinExistence type="predicted"/>
<keyword evidence="1" id="KW-0646">Protease inhibitor</keyword>
<evidence type="ECO:0000256" key="1">
    <source>
        <dbReference type="ARBA" id="ARBA00022690"/>
    </source>
</evidence>
<dbReference type="PANTHER" id="PTHR36530:SF1">
    <property type="entry name" value="AMOEBIASIN-1"/>
    <property type="match status" value="1"/>
</dbReference>
<reference evidence="5 6" key="1">
    <citation type="submission" date="2019-07" db="EMBL/GenBank/DDBJ databases">
        <title>Complete genome of Crassaminicella thermophila SY095.</title>
        <authorList>
            <person name="Li X."/>
        </authorList>
    </citation>
    <scope>NUCLEOTIDE SEQUENCE [LARGE SCALE GENOMIC DNA]</scope>
    <source>
        <strain evidence="5 6">SY095</strain>
    </source>
</reference>
<dbReference type="RefSeq" id="WP_148808031.1">
    <property type="nucleotide sequence ID" value="NZ_CP042243.1"/>
</dbReference>
<dbReference type="Pfam" id="PF09394">
    <property type="entry name" value="Inhibitor_I42"/>
    <property type="match status" value="1"/>
</dbReference>
<dbReference type="InterPro" id="IPR036331">
    <property type="entry name" value="Chagasin-like_sf"/>
</dbReference>
<feature type="domain" description="Copper amine oxidase-like N-terminal" evidence="3">
    <location>
        <begin position="59"/>
        <end position="101"/>
    </location>
</feature>
<dbReference type="GO" id="GO:0004869">
    <property type="term" value="F:cysteine-type endopeptidase inhibitor activity"/>
    <property type="evidence" value="ECO:0007669"/>
    <property type="project" value="UniProtKB-KW"/>
</dbReference>
<keyword evidence="2" id="KW-0789">Thiol protease inhibitor</keyword>
<dbReference type="InterPro" id="IPR012854">
    <property type="entry name" value="Cu_amine_oxidase-like_N"/>
</dbReference>
<name>A0A5C0SAE4_CRATE</name>
<evidence type="ECO:0000256" key="2">
    <source>
        <dbReference type="ARBA" id="ARBA00022704"/>
    </source>
</evidence>
<accession>A0A5C0SAE4</accession>
<dbReference type="KEGG" id="crs:FQB35_00425"/>
<dbReference type="PANTHER" id="PTHR36530">
    <property type="entry name" value="INHIBITOR OF CYSTEINE PEPTIDASE"/>
    <property type="match status" value="1"/>
</dbReference>
<dbReference type="Proteomes" id="UP000324646">
    <property type="component" value="Chromosome"/>
</dbReference>
<sequence length="304" mass="34243">MKKFNKVVLITSMITVGAMSIIGSASEITKKIEAYINPGIKVTLDGEKQVFIDENGKVLQPIIHEGRTYLPVRNIAELTGMSVAWDKNTQTIILEHKDLDKIIDKIELQENPTTGYTWKYDIKDKDIIQVISDNYEQDELPEGAKSIVGKGGMHTWVIKGLKEGVTTIKFSKQREWEGDSSIVETKEFIVTVLSDLQVRIEENKKVYAGGNKYFDERTGLYKITGSVKSLQQGKNGIIIMVEGEGQYKQIKFNVGEKTKVINIERNQLSLNDIKEGTRLEVFYGPKMTRSLPPIATAEKIVITK</sequence>
<organism evidence="5 6">
    <name type="scientific">Crassaminicella thermophila</name>
    <dbReference type="NCBI Taxonomy" id="2599308"/>
    <lineage>
        <taxon>Bacteria</taxon>
        <taxon>Bacillati</taxon>
        <taxon>Bacillota</taxon>
        <taxon>Clostridia</taxon>
        <taxon>Eubacteriales</taxon>
        <taxon>Clostridiaceae</taxon>
        <taxon>Crassaminicella</taxon>
    </lineage>
</organism>
<dbReference type="SUPFAM" id="SSF55383">
    <property type="entry name" value="Copper amine oxidase, domain N"/>
    <property type="match status" value="1"/>
</dbReference>
<protein>
    <recommendedName>
        <fullName evidence="7">Copper amine oxidase N-terminal domain-containing protein</fullName>
    </recommendedName>
</protein>
<evidence type="ECO:0008006" key="7">
    <source>
        <dbReference type="Google" id="ProtNLM"/>
    </source>
</evidence>
<dbReference type="InterPro" id="IPR052781">
    <property type="entry name" value="Cys_protease_inhibitor_I42"/>
</dbReference>
<dbReference type="InterPro" id="IPR018990">
    <property type="entry name" value="Prot_inh_I42_chagasin"/>
</dbReference>
<keyword evidence="6" id="KW-1185">Reference proteome</keyword>
<feature type="domain" description="Proteinase inhibitor I42 chagasin" evidence="4">
    <location>
        <begin position="105"/>
        <end position="192"/>
    </location>
</feature>
<dbReference type="EMBL" id="CP042243">
    <property type="protein sequence ID" value="QEK10957.1"/>
    <property type="molecule type" value="Genomic_DNA"/>
</dbReference>
<gene>
    <name evidence="5" type="ORF">FQB35_00425</name>
</gene>
<dbReference type="SUPFAM" id="SSF141066">
    <property type="entry name" value="ICP-like"/>
    <property type="match status" value="1"/>
</dbReference>